<evidence type="ECO:0000313" key="4">
    <source>
        <dbReference type="EMBL" id="MBW0478357.1"/>
    </source>
</evidence>
<evidence type="ECO:0000313" key="5">
    <source>
        <dbReference type="Proteomes" id="UP000765509"/>
    </source>
</evidence>
<proteinExistence type="inferred from homology"/>
<evidence type="ECO:0000256" key="2">
    <source>
        <dbReference type="ARBA" id="ARBA00022694"/>
    </source>
</evidence>
<dbReference type="GO" id="GO:0000379">
    <property type="term" value="P:tRNA-type intron splice site recognition and cleavage"/>
    <property type="evidence" value="ECO:0007669"/>
    <property type="project" value="TreeGrafter"/>
</dbReference>
<protein>
    <recommendedName>
        <fullName evidence="3">tRNA-splicing endonuclease subunit Sen54 N-terminal domain-containing protein</fullName>
    </recommendedName>
</protein>
<name>A0A9Q3C745_9BASI</name>
<reference evidence="4" key="1">
    <citation type="submission" date="2021-03" db="EMBL/GenBank/DDBJ databases">
        <title>Draft genome sequence of rust myrtle Austropuccinia psidii MF-1, a brazilian biotype.</title>
        <authorList>
            <person name="Quecine M.C."/>
            <person name="Pachon D.M.R."/>
            <person name="Bonatelli M.L."/>
            <person name="Correr F.H."/>
            <person name="Franceschini L.M."/>
            <person name="Leite T.F."/>
            <person name="Margarido G.R.A."/>
            <person name="Almeida C.A."/>
            <person name="Ferrarezi J.A."/>
            <person name="Labate C.A."/>
        </authorList>
    </citation>
    <scope>NUCLEOTIDE SEQUENCE</scope>
    <source>
        <strain evidence="4">MF-1</strain>
    </source>
</reference>
<dbReference type="EMBL" id="AVOT02005154">
    <property type="protein sequence ID" value="MBW0478357.1"/>
    <property type="molecule type" value="Genomic_DNA"/>
</dbReference>
<comment type="similarity">
    <text evidence="1">Belongs to the SEN54 family.</text>
</comment>
<dbReference type="AlphaFoldDB" id="A0A9Q3C745"/>
<dbReference type="PANTHER" id="PTHR21027">
    <property type="entry name" value="TRNA-SPLICING ENDONUCLEASE SUBUNIT SEN54"/>
    <property type="match status" value="1"/>
</dbReference>
<evidence type="ECO:0000256" key="1">
    <source>
        <dbReference type="ARBA" id="ARBA00005736"/>
    </source>
</evidence>
<sequence>MAEEHMEEDCGSEEEGPDWRMFSKYTKSLGARVTGECIEPFIPRRGEKDFEPIESLASEQTRALRESRNALFAALSAGVRGHSYRDHVRCVWTGVRPSHQLDINSRAPSPPPPYVDGVAKGVSFSSIGRWNRQRKRLELMPEELLYLVERGSVQCWTNEDKSTGEGSVPMSVQWAWSEMIGTDRLSLERYQVYSYLKRLGYVVLRKEHVDSIWHTRIHQTDGVQLIPSPFLQRFFMPMYKTFASLVGWFAQPWRPASPATVKQNLRGLVLANRSLLPPARWFTYESIFRALRLISAGPGVPLPNAVCAAPALVANGGYEVFYYIYKPNSRFPKSKPPVPDFQVCVVDAEKMSIPNIFTTCNLLDTIKGTGAPRYPMITPESTKIRSPQTCYYQALLRPLFSLIRYLTFGALCREQRTKKPHRQNIFAKIKNGQRYVLLAVVDHGIISFFKFTETDFKASPLYIVCKTNLLVLYLRNSNFKCESS</sequence>
<keyword evidence="2" id="KW-0819">tRNA processing</keyword>
<accession>A0A9Q3C745</accession>
<dbReference type="Pfam" id="PF12928">
    <property type="entry name" value="tRNA_int_end_N2"/>
    <property type="match status" value="1"/>
</dbReference>
<organism evidence="4 5">
    <name type="scientific">Austropuccinia psidii MF-1</name>
    <dbReference type="NCBI Taxonomy" id="1389203"/>
    <lineage>
        <taxon>Eukaryota</taxon>
        <taxon>Fungi</taxon>
        <taxon>Dikarya</taxon>
        <taxon>Basidiomycota</taxon>
        <taxon>Pucciniomycotina</taxon>
        <taxon>Pucciniomycetes</taxon>
        <taxon>Pucciniales</taxon>
        <taxon>Sphaerophragmiaceae</taxon>
        <taxon>Austropuccinia</taxon>
    </lineage>
</organism>
<dbReference type="GO" id="GO:0000214">
    <property type="term" value="C:tRNA-intron endonuclease complex"/>
    <property type="evidence" value="ECO:0007669"/>
    <property type="project" value="TreeGrafter"/>
</dbReference>
<comment type="caution">
    <text evidence="4">The sequence shown here is derived from an EMBL/GenBank/DDBJ whole genome shotgun (WGS) entry which is preliminary data.</text>
</comment>
<dbReference type="InterPro" id="IPR024337">
    <property type="entry name" value="tRNA_splic_suSen54"/>
</dbReference>
<keyword evidence="5" id="KW-1185">Reference proteome</keyword>
<dbReference type="InterPro" id="IPR024336">
    <property type="entry name" value="tRNA_splic_suSen54_N"/>
</dbReference>
<feature type="domain" description="tRNA-splicing endonuclease subunit Sen54 N-terminal" evidence="3">
    <location>
        <begin position="72"/>
        <end position="157"/>
    </location>
</feature>
<evidence type="ECO:0000259" key="3">
    <source>
        <dbReference type="Pfam" id="PF12928"/>
    </source>
</evidence>
<gene>
    <name evidence="4" type="ORF">O181_018072</name>
</gene>
<dbReference type="OrthoDB" id="408683at2759"/>
<dbReference type="Proteomes" id="UP000765509">
    <property type="component" value="Unassembled WGS sequence"/>
</dbReference>
<dbReference type="PANTHER" id="PTHR21027:SF1">
    <property type="entry name" value="TRNA-SPLICING ENDONUCLEASE SUBUNIT SEN54"/>
    <property type="match status" value="1"/>
</dbReference>